<gene>
    <name evidence="2" type="ORF">PAHAL_5G066600</name>
</gene>
<name>A0A2T8IJB2_9POAL</name>
<dbReference type="Gramene" id="PVH37716">
    <property type="protein sequence ID" value="PVH37716"/>
    <property type="gene ID" value="PAHAL_5G066600"/>
</dbReference>
<organism evidence="2">
    <name type="scientific">Panicum hallii</name>
    <dbReference type="NCBI Taxonomy" id="206008"/>
    <lineage>
        <taxon>Eukaryota</taxon>
        <taxon>Viridiplantae</taxon>
        <taxon>Streptophyta</taxon>
        <taxon>Embryophyta</taxon>
        <taxon>Tracheophyta</taxon>
        <taxon>Spermatophyta</taxon>
        <taxon>Magnoliopsida</taxon>
        <taxon>Liliopsida</taxon>
        <taxon>Poales</taxon>
        <taxon>Poaceae</taxon>
        <taxon>PACMAD clade</taxon>
        <taxon>Panicoideae</taxon>
        <taxon>Panicodae</taxon>
        <taxon>Paniceae</taxon>
        <taxon>Panicinae</taxon>
        <taxon>Panicum</taxon>
        <taxon>Panicum sect. Panicum</taxon>
    </lineage>
</organism>
<feature type="compositionally biased region" description="Polar residues" evidence="1">
    <location>
        <begin position="1"/>
        <end position="18"/>
    </location>
</feature>
<reference evidence="2" key="1">
    <citation type="submission" date="2018-04" db="EMBL/GenBank/DDBJ databases">
        <title>WGS assembly of Panicum hallii.</title>
        <authorList>
            <person name="Lovell J."/>
            <person name="Jenkins J."/>
            <person name="Lowry D."/>
            <person name="Mamidi S."/>
            <person name="Sreedasyam A."/>
            <person name="Weng X."/>
            <person name="Barry K."/>
            <person name="Bonette J."/>
            <person name="Campitelli B."/>
            <person name="Daum C."/>
            <person name="Gordon S."/>
            <person name="Gould B."/>
            <person name="Lipzen A."/>
            <person name="Macqueen A."/>
            <person name="Palacio-Mejia J."/>
            <person name="Plott C."/>
            <person name="Shakirov E."/>
            <person name="Shu S."/>
            <person name="Yoshinaga Y."/>
            <person name="Zane M."/>
            <person name="Rokhsar D."/>
            <person name="Grimwood J."/>
            <person name="Schmutz J."/>
            <person name="Juenger T."/>
        </authorList>
    </citation>
    <scope>NUCLEOTIDE SEQUENCE [LARGE SCALE GENOMIC DNA]</scope>
    <source>
        <strain evidence="2">FIL2</strain>
    </source>
</reference>
<evidence type="ECO:0000256" key="1">
    <source>
        <dbReference type="SAM" id="MobiDB-lite"/>
    </source>
</evidence>
<feature type="region of interest" description="Disordered" evidence="1">
    <location>
        <begin position="1"/>
        <end position="33"/>
    </location>
</feature>
<dbReference type="AlphaFoldDB" id="A0A2T8IJB2"/>
<sequence length="60" mass="6690">MSHSNSNHPRPSTNSVWCSRSIRKRKKKADRQVRAAGDVETCLRTRSHGPALSRGSCTLI</sequence>
<dbReference type="EMBL" id="CM008050">
    <property type="protein sequence ID" value="PVH37716.1"/>
    <property type="molecule type" value="Genomic_DNA"/>
</dbReference>
<protein>
    <submittedName>
        <fullName evidence="2">Uncharacterized protein</fullName>
    </submittedName>
</protein>
<evidence type="ECO:0000313" key="2">
    <source>
        <dbReference type="EMBL" id="PVH37716.1"/>
    </source>
</evidence>
<proteinExistence type="predicted"/>
<accession>A0A2T8IJB2</accession>
<dbReference type="Proteomes" id="UP000243499">
    <property type="component" value="Chromosome 5"/>
</dbReference>